<dbReference type="AlphaFoldDB" id="A0A814Q8H8"/>
<accession>A0A814Q8H8</accession>
<evidence type="ECO:0000256" key="1">
    <source>
        <dbReference type="SAM" id="Coils"/>
    </source>
</evidence>
<sequence length="548" mass="64479">MNSDQHQTVFPCTISKCNNKSCVLCYCCQKNYCIHHLIEHNDSNNNKLNLLNDEINKLDHEIKTLNIQPLVENCRQKLEQWRMESYHKIDQFFERKFHEFHRFIDEKFDHQRMEIRRLQSKMTEYSHKQEIYDEELYSLIPIIDNLRTEINNFKQINNQMNIHPLPIDDNVINIDNINVHKFNLSTLSTIYKTINHPHGSYGTLACNDKFMLIYLVPNLILIDKQLNIINQVLWPYQTISNICWSSTLDRFLIIEKSKIYLVNDQTMSIENLQMIEKQIWFSCTCSDTSLFLSLDEISSSIMEFNLLPSIKLVNKWKSPYTCNKNEYIDNIVYDNFKLALMITNKLQKSVRMELRSSKTLQRIWSLQLDIVCCQNKPFRCCSINSNEWLVADYQNRRLLHITEDGNLKTMITYDSIPCHVVLFGLDTLVISRNSESTIIIAHKRNAPLPPPLCFNVPDTLDFNASEYEQNKEMDQSLEMEEVTTQEYDETILLKSNNNRINDTNSDITNKINLSIIQRTSAIQLEFSPYENNSPLKQAIQNGLNIINK</sequence>
<dbReference type="EMBL" id="CAJNOO010001222">
    <property type="protein sequence ID" value="CAF1117019.1"/>
    <property type="molecule type" value="Genomic_DNA"/>
</dbReference>
<dbReference type="OrthoDB" id="10048527at2759"/>
<keyword evidence="1" id="KW-0175">Coiled coil</keyword>
<dbReference type="Proteomes" id="UP000663882">
    <property type="component" value="Unassembled WGS sequence"/>
</dbReference>
<organism evidence="2">
    <name type="scientific">Rotaria sordida</name>
    <dbReference type="NCBI Taxonomy" id="392033"/>
    <lineage>
        <taxon>Eukaryota</taxon>
        <taxon>Metazoa</taxon>
        <taxon>Spiralia</taxon>
        <taxon>Gnathifera</taxon>
        <taxon>Rotifera</taxon>
        <taxon>Eurotatoria</taxon>
        <taxon>Bdelloidea</taxon>
        <taxon>Philodinida</taxon>
        <taxon>Philodinidae</taxon>
        <taxon>Rotaria</taxon>
    </lineage>
</organism>
<protein>
    <submittedName>
        <fullName evidence="2">Uncharacterized protein</fullName>
    </submittedName>
</protein>
<reference evidence="2" key="1">
    <citation type="submission" date="2021-02" db="EMBL/GenBank/DDBJ databases">
        <authorList>
            <person name="Nowell W R."/>
        </authorList>
    </citation>
    <scope>NUCLEOTIDE SEQUENCE</scope>
</reference>
<comment type="caution">
    <text evidence="2">The sequence shown here is derived from an EMBL/GenBank/DDBJ whole genome shotgun (WGS) entry which is preliminary data.</text>
</comment>
<gene>
    <name evidence="2" type="ORF">RFH988_LOCUS20146</name>
</gene>
<name>A0A814Q8H8_9BILA</name>
<evidence type="ECO:0000313" key="2">
    <source>
        <dbReference type="EMBL" id="CAF1117019.1"/>
    </source>
</evidence>
<proteinExistence type="predicted"/>
<feature type="coiled-coil region" evidence="1">
    <location>
        <begin position="41"/>
        <end position="68"/>
    </location>
</feature>